<keyword evidence="2" id="KW-1133">Transmembrane helix</keyword>
<accession>A0A7I4YUF6</accession>
<dbReference type="OMA" id="SKITWFF"/>
<dbReference type="Pfam" id="PF03137">
    <property type="entry name" value="OATP"/>
    <property type="match status" value="1"/>
</dbReference>
<feature type="transmembrane region" description="Helical" evidence="2">
    <location>
        <begin position="477"/>
        <end position="497"/>
    </location>
</feature>
<evidence type="ECO:0000256" key="1">
    <source>
        <dbReference type="ARBA" id="ARBA00023157"/>
    </source>
</evidence>
<keyword evidence="1" id="KW-1015">Disulfide bond</keyword>
<name>A0A7I4YUF6_HAECO</name>
<dbReference type="GO" id="GO:0006811">
    <property type="term" value="P:monoatomic ion transport"/>
    <property type="evidence" value="ECO:0007669"/>
    <property type="project" value="UniProtKB-KW"/>
</dbReference>
<evidence type="ECO:0000313" key="5">
    <source>
        <dbReference type="WBParaSite" id="HCON_00139380-00002"/>
    </source>
</evidence>
<comment type="caution">
    <text evidence="2">Lacks conserved residue(s) required for the propagation of feature annotation.</text>
</comment>
<organism evidence="4 5">
    <name type="scientific">Haemonchus contortus</name>
    <name type="common">Barber pole worm</name>
    <dbReference type="NCBI Taxonomy" id="6289"/>
    <lineage>
        <taxon>Eukaryota</taxon>
        <taxon>Metazoa</taxon>
        <taxon>Ecdysozoa</taxon>
        <taxon>Nematoda</taxon>
        <taxon>Chromadorea</taxon>
        <taxon>Rhabditida</taxon>
        <taxon>Rhabditina</taxon>
        <taxon>Rhabditomorpha</taxon>
        <taxon>Strongyloidea</taxon>
        <taxon>Trichostrongylidae</taxon>
        <taxon>Haemonchus</taxon>
    </lineage>
</organism>
<dbReference type="OrthoDB" id="5062115at2759"/>
<feature type="transmembrane region" description="Helical" evidence="2">
    <location>
        <begin position="636"/>
        <end position="655"/>
    </location>
</feature>
<keyword evidence="2" id="KW-0812">Transmembrane</keyword>
<keyword evidence="2" id="KW-0472">Membrane</keyword>
<feature type="transmembrane region" description="Helical" evidence="2">
    <location>
        <begin position="601"/>
        <end position="624"/>
    </location>
</feature>
<evidence type="ECO:0000256" key="2">
    <source>
        <dbReference type="RuleBase" id="RU362056"/>
    </source>
</evidence>
<dbReference type="WBParaSite" id="HCON_00139380-00002">
    <property type="protein sequence ID" value="HCON_00139380-00002"/>
    <property type="gene ID" value="HCON_00139380"/>
</dbReference>
<protein>
    <recommendedName>
        <fullName evidence="2">Solute carrier organic anion transporter family member</fullName>
    </recommendedName>
</protein>
<dbReference type="Proteomes" id="UP000025227">
    <property type="component" value="Unplaced"/>
</dbReference>
<proteinExistence type="inferred from homology"/>
<dbReference type="AlphaFoldDB" id="A0A7I4YUF6"/>
<comment type="similarity">
    <text evidence="2">Belongs to the organo anion transporter (TC 2.A.60) family.</text>
</comment>
<feature type="transmembrane region" description="Helical" evidence="2">
    <location>
        <begin position="230"/>
        <end position="247"/>
    </location>
</feature>
<dbReference type="InterPro" id="IPR036259">
    <property type="entry name" value="MFS_trans_sf"/>
</dbReference>
<dbReference type="InterPro" id="IPR004156">
    <property type="entry name" value="OATP"/>
</dbReference>
<reference evidence="5" key="1">
    <citation type="submission" date="2020-12" db="UniProtKB">
        <authorList>
            <consortium name="WormBaseParasite"/>
        </authorList>
    </citation>
    <scope>IDENTIFICATION</scope>
    <source>
        <strain evidence="5">MHco3</strain>
    </source>
</reference>
<feature type="transmembrane region" description="Helical" evidence="2">
    <location>
        <begin position="690"/>
        <end position="710"/>
    </location>
</feature>
<evidence type="ECO:0000313" key="4">
    <source>
        <dbReference type="Proteomes" id="UP000025227"/>
    </source>
</evidence>
<dbReference type="NCBIfam" id="TIGR00805">
    <property type="entry name" value="oat"/>
    <property type="match status" value="1"/>
</dbReference>
<feature type="transmembrane region" description="Helical" evidence="2">
    <location>
        <begin position="7"/>
        <end position="28"/>
    </location>
</feature>
<feature type="transmembrane region" description="Helical" evidence="2">
    <location>
        <begin position="311"/>
        <end position="338"/>
    </location>
</feature>
<feature type="transmembrane region" description="Helical" evidence="2">
    <location>
        <begin position="76"/>
        <end position="98"/>
    </location>
</feature>
<sequence length="764" mass="85115">MKIEHKIACFFIVFGTVYFLESIGGFYMTSAVVFIEKQFQIPSRLSGTMVSAGDFAYIPVVVFTSYFGGKGNRARWIGGGCMLIAIANLLISSSNFLFPVEEYHVNSTYIPSSLAYEVNRFVLNVSTDENWFNKALREIDPQGAALGTYIGPYRTHNEEFVKYQSYCFYNPDSDICARMEARISKEHQINDKDVSAVRVLTSLPYSFCHNIINKLRQDHKSDECKKEQSSLGPFIMIFGGLMLLGVGRTMPFSLGLPLMDDNVKKNNLPLYFACMFFVKILGPIVGLLVGSKLNEIYYNFDPPQGLTPLDPMWIGCWWLGFLIFGALLFFPSLVLFLFPSDNLDEDNNTVKISLEEAKLNGTAPTKPKKALRLRDKHVKIHEEHVTAGEKINEFLSTVRLLFRNPIYVGAMLGRIVDVLAFKGFFVFLGKYLEIQFGVPQYRIQKYLAGTGVVGFACGVIIGSVAMRKFHLQGRKAATWVAVGSLVAALLSFANGAVGCKSVIGQIGEQGLANNFSFPSCRKDCVCDGMPFYPVCNTKGDVFYSPCQAGCPLSGANFSIYTKMEKGMPLTFTECECSGTSDLAVSRDYCPTEHCNKQFHMFFFNQAIGAVFAGSSVVPGMLIVLRSVHPEHRSISLGFNGFLVSLLATLPSPVFWGKIFDLSCLMWQNVCSKTGACPIYDTDQLRIRLHLIYGGLRILSLLSDIWVIYWAKGLKLVDEEDENELKKTKDTGDDGQELTSLSEEARPLKVPLLDSSHNKEAVLED</sequence>
<dbReference type="PANTHER" id="PTHR11388:SF150">
    <property type="entry name" value="SOLUTE CARRIER ORGANIC ANION TRANSPORTER FAMILY MEMBER"/>
    <property type="match status" value="1"/>
</dbReference>
<dbReference type="GO" id="GO:0015347">
    <property type="term" value="F:sodium-independent organic anion transmembrane transporter activity"/>
    <property type="evidence" value="ECO:0007669"/>
    <property type="project" value="TreeGrafter"/>
</dbReference>
<feature type="transmembrane region" description="Helical" evidence="2">
    <location>
        <begin position="268"/>
        <end position="291"/>
    </location>
</feature>
<dbReference type="PANTHER" id="PTHR11388">
    <property type="entry name" value="ORGANIC ANION TRANSPORTER"/>
    <property type="match status" value="1"/>
</dbReference>
<dbReference type="Gene3D" id="1.20.1250.20">
    <property type="entry name" value="MFS general substrate transporter like domains"/>
    <property type="match status" value="1"/>
</dbReference>
<dbReference type="SUPFAM" id="SSF103473">
    <property type="entry name" value="MFS general substrate transporter"/>
    <property type="match status" value="1"/>
</dbReference>
<dbReference type="GO" id="GO:0043252">
    <property type="term" value="P:sodium-independent organic anion transport"/>
    <property type="evidence" value="ECO:0007669"/>
    <property type="project" value="TreeGrafter"/>
</dbReference>
<keyword evidence="2" id="KW-0813">Transport</keyword>
<comment type="subcellular location">
    <subcellularLocation>
        <location evidence="2">Cell membrane</location>
        <topology evidence="2">Multi-pass membrane protein</topology>
    </subcellularLocation>
</comment>
<dbReference type="CDD" id="cd17336">
    <property type="entry name" value="MFS_SLCO_OATP"/>
    <property type="match status" value="1"/>
</dbReference>
<keyword evidence="2" id="KW-0406">Ion transport</keyword>
<feature type="region of interest" description="Disordered" evidence="3">
    <location>
        <begin position="721"/>
        <end position="764"/>
    </location>
</feature>
<evidence type="ECO:0000256" key="3">
    <source>
        <dbReference type="SAM" id="MobiDB-lite"/>
    </source>
</evidence>
<dbReference type="GO" id="GO:0016323">
    <property type="term" value="C:basolateral plasma membrane"/>
    <property type="evidence" value="ECO:0007669"/>
    <property type="project" value="TreeGrafter"/>
</dbReference>
<keyword evidence="4" id="KW-1185">Reference proteome</keyword>
<feature type="transmembrane region" description="Helical" evidence="2">
    <location>
        <begin position="406"/>
        <end position="426"/>
    </location>
</feature>
<feature type="compositionally biased region" description="Basic and acidic residues" evidence="3">
    <location>
        <begin position="755"/>
        <end position="764"/>
    </location>
</feature>
<feature type="transmembrane region" description="Helical" evidence="2">
    <location>
        <begin position="446"/>
        <end position="465"/>
    </location>
</feature>